<feature type="region of interest" description="Disordered" evidence="7">
    <location>
        <begin position="347"/>
        <end position="434"/>
    </location>
</feature>
<dbReference type="InterPro" id="IPR000569">
    <property type="entry name" value="HECT_dom"/>
</dbReference>
<feature type="compositionally biased region" description="Polar residues" evidence="7">
    <location>
        <begin position="360"/>
        <end position="375"/>
    </location>
</feature>
<comment type="caution">
    <text evidence="9">The sequence shown here is derived from an EMBL/GenBank/DDBJ whole genome shotgun (WGS) entry which is preliminary data.</text>
</comment>
<dbReference type="GO" id="GO:0061630">
    <property type="term" value="F:ubiquitin protein ligase activity"/>
    <property type="evidence" value="ECO:0007669"/>
    <property type="project" value="UniProtKB-EC"/>
</dbReference>
<feature type="compositionally biased region" description="Basic and acidic residues" evidence="7">
    <location>
        <begin position="384"/>
        <end position="393"/>
    </location>
</feature>
<evidence type="ECO:0000256" key="4">
    <source>
        <dbReference type="ARBA" id="ARBA00022679"/>
    </source>
</evidence>
<dbReference type="PANTHER" id="PTHR11254">
    <property type="entry name" value="HECT DOMAIN UBIQUITIN-PROTEIN LIGASE"/>
    <property type="match status" value="1"/>
</dbReference>
<dbReference type="EMBL" id="LAVV01007215">
    <property type="protein sequence ID" value="KNZ56695.1"/>
    <property type="molecule type" value="Genomic_DNA"/>
</dbReference>
<evidence type="ECO:0000259" key="8">
    <source>
        <dbReference type="PROSITE" id="PS50237"/>
    </source>
</evidence>
<dbReference type="OrthoDB" id="8068875at2759"/>
<dbReference type="InterPro" id="IPR035983">
    <property type="entry name" value="Hect_E3_ubiquitin_ligase"/>
</dbReference>
<dbReference type="STRING" id="27349.A0A0L6V993"/>
<evidence type="ECO:0000313" key="9">
    <source>
        <dbReference type="EMBL" id="KNZ56695.1"/>
    </source>
</evidence>
<dbReference type="AlphaFoldDB" id="A0A0L6V993"/>
<organism evidence="9 10">
    <name type="scientific">Puccinia sorghi</name>
    <dbReference type="NCBI Taxonomy" id="27349"/>
    <lineage>
        <taxon>Eukaryota</taxon>
        <taxon>Fungi</taxon>
        <taxon>Dikarya</taxon>
        <taxon>Basidiomycota</taxon>
        <taxon>Pucciniomycotina</taxon>
        <taxon>Pucciniomycetes</taxon>
        <taxon>Pucciniales</taxon>
        <taxon>Pucciniaceae</taxon>
        <taxon>Puccinia</taxon>
    </lineage>
</organism>
<evidence type="ECO:0000256" key="3">
    <source>
        <dbReference type="ARBA" id="ARBA00012485"/>
    </source>
</evidence>
<reference evidence="9 10" key="1">
    <citation type="submission" date="2015-08" db="EMBL/GenBank/DDBJ databases">
        <title>Next Generation Sequencing and Analysis of the Genome of Puccinia sorghi L Schw, the Causal Agent of Maize Common Rust.</title>
        <authorList>
            <person name="Rochi L."/>
            <person name="Burguener G."/>
            <person name="Darino M."/>
            <person name="Turjanski A."/>
            <person name="Kreff E."/>
            <person name="Dieguez M.J."/>
            <person name="Sacco F."/>
        </authorList>
    </citation>
    <scope>NUCLEOTIDE SEQUENCE [LARGE SCALE GENOMIC DNA]</scope>
    <source>
        <strain evidence="9 10">RO10H11247</strain>
    </source>
</reference>
<accession>A0A0L6V993</accession>
<evidence type="ECO:0000256" key="5">
    <source>
        <dbReference type="ARBA" id="ARBA00022786"/>
    </source>
</evidence>
<evidence type="ECO:0000256" key="7">
    <source>
        <dbReference type="SAM" id="MobiDB-lite"/>
    </source>
</evidence>
<dbReference type="InterPro" id="IPR050409">
    <property type="entry name" value="E3_ubiq-protein_ligase"/>
</dbReference>
<feature type="domain" description="HECT" evidence="8">
    <location>
        <begin position="1"/>
        <end position="146"/>
    </location>
</feature>
<gene>
    <name evidence="9" type="ORF">VP01_2340g3</name>
</gene>
<comment type="caution">
    <text evidence="6">Lacks conserved residue(s) required for the propagation of feature annotation.</text>
</comment>
<comment type="pathway">
    <text evidence="2">Protein modification; protein ubiquitination.</text>
</comment>
<keyword evidence="5 6" id="KW-0833">Ubl conjugation pathway</keyword>
<name>A0A0L6V993_9BASI</name>
<keyword evidence="4" id="KW-0808">Transferase</keyword>
<evidence type="ECO:0000313" key="10">
    <source>
        <dbReference type="Proteomes" id="UP000037035"/>
    </source>
</evidence>
<keyword evidence="10" id="KW-1185">Reference proteome</keyword>
<dbReference type="GO" id="GO:0000209">
    <property type="term" value="P:protein polyubiquitination"/>
    <property type="evidence" value="ECO:0007669"/>
    <property type="project" value="TreeGrafter"/>
</dbReference>
<dbReference type="GO" id="GO:0005737">
    <property type="term" value="C:cytoplasm"/>
    <property type="evidence" value="ECO:0007669"/>
    <property type="project" value="TreeGrafter"/>
</dbReference>
<sequence length="448" mass="49462">MLDNDIEGIFELIFSIEADDFGSTRIVDLNPGGQDIPVTKENKAEYVQLLVQNRLKVSIREQIDAFKKGFDEIIPQDLVRIFSATELQLLLNGLPEINVKDCRANTELHQFQQKERTKLLQFTTSSSIVPLEVFGALQGAQGATKVSSFSMLDCLISRVWAIYTDFVFFLSCSFCCISSSECKLFAENQCRLNSQCDRYDEQIIGSHPSEEDLELVFKICTNVLRCQQCGCHNSLADIRVLLILTQKHSVAKAFLNSGACPMLPCYFVIPLNQTRSNKQSWPKRLLTSFPLMAVPNNPIYLLFANICFPWPGNIGQPGWRQSLQLANLFPTMALRGGSWLIALDNKKDQKTQESKKESDNSILKISSGETASSEMQIDEIVPTDPEKYSDDAPWRPTAGKDFPAPNAVADPTTSPNLPGIADAGSTGPSSSATTSNLVSCALGVRGGL</sequence>
<dbReference type="Proteomes" id="UP000037035">
    <property type="component" value="Unassembled WGS sequence"/>
</dbReference>
<dbReference type="Gene3D" id="3.30.2410.10">
    <property type="entry name" value="Hect, E3 ligase catalytic domain"/>
    <property type="match status" value="1"/>
</dbReference>
<dbReference type="EC" id="2.3.2.26" evidence="3"/>
<dbReference type="PANTHER" id="PTHR11254:SF67">
    <property type="entry name" value="E3 UBIQUITIN-PROTEIN LIGASE HUWE1"/>
    <property type="match status" value="1"/>
</dbReference>
<dbReference type="Pfam" id="PF00632">
    <property type="entry name" value="HECT"/>
    <property type="match status" value="1"/>
</dbReference>
<dbReference type="PROSITE" id="PS50237">
    <property type="entry name" value="HECT"/>
    <property type="match status" value="1"/>
</dbReference>
<dbReference type="SUPFAM" id="SSF56204">
    <property type="entry name" value="Hect, E3 ligase catalytic domain"/>
    <property type="match status" value="1"/>
</dbReference>
<evidence type="ECO:0000256" key="2">
    <source>
        <dbReference type="ARBA" id="ARBA00004906"/>
    </source>
</evidence>
<evidence type="ECO:0000256" key="6">
    <source>
        <dbReference type="PROSITE-ProRule" id="PRU00104"/>
    </source>
</evidence>
<protein>
    <recommendedName>
        <fullName evidence="3">HECT-type E3 ubiquitin transferase</fullName>
        <ecNumber evidence="3">2.3.2.26</ecNumber>
    </recommendedName>
</protein>
<feature type="compositionally biased region" description="Low complexity" evidence="7">
    <location>
        <begin position="423"/>
        <end position="434"/>
    </location>
</feature>
<dbReference type="VEuPathDB" id="FungiDB:VP01_2340g3"/>
<dbReference type="SMART" id="SM00119">
    <property type="entry name" value="HECTc"/>
    <property type="match status" value="1"/>
</dbReference>
<feature type="non-terminal residue" evidence="9">
    <location>
        <position position="1"/>
    </location>
</feature>
<evidence type="ECO:0000256" key="1">
    <source>
        <dbReference type="ARBA" id="ARBA00000885"/>
    </source>
</evidence>
<dbReference type="Gene3D" id="3.30.2160.10">
    <property type="entry name" value="Hect, E3 ligase catalytic domain"/>
    <property type="match status" value="1"/>
</dbReference>
<dbReference type="GO" id="GO:0006511">
    <property type="term" value="P:ubiquitin-dependent protein catabolic process"/>
    <property type="evidence" value="ECO:0007669"/>
    <property type="project" value="TreeGrafter"/>
</dbReference>
<proteinExistence type="predicted"/>
<dbReference type="GO" id="GO:0005634">
    <property type="term" value="C:nucleus"/>
    <property type="evidence" value="ECO:0007669"/>
    <property type="project" value="TreeGrafter"/>
</dbReference>
<dbReference type="Gene3D" id="3.90.1750.10">
    <property type="entry name" value="Hect, E3 ligase catalytic domains"/>
    <property type="match status" value="1"/>
</dbReference>
<comment type="catalytic activity">
    <reaction evidence="1">
        <text>S-ubiquitinyl-[E2 ubiquitin-conjugating enzyme]-L-cysteine + [acceptor protein]-L-lysine = [E2 ubiquitin-conjugating enzyme]-L-cysteine + N(6)-ubiquitinyl-[acceptor protein]-L-lysine.</text>
        <dbReference type="EC" id="2.3.2.26"/>
    </reaction>
</comment>
<feature type="compositionally biased region" description="Basic and acidic residues" evidence="7">
    <location>
        <begin position="347"/>
        <end position="359"/>
    </location>
</feature>